<proteinExistence type="predicted"/>
<feature type="coiled-coil region" evidence="2">
    <location>
        <begin position="133"/>
        <end position="160"/>
    </location>
</feature>
<evidence type="ECO:0000256" key="2">
    <source>
        <dbReference type="SAM" id="Coils"/>
    </source>
</evidence>
<accession>A0A8S3RMC7</accession>
<dbReference type="OrthoDB" id="6151270at2759"/>
<evidence type="ECO:0000259" key="3">
    <source>
        <dbReference type="PROSITE" id="PS50119"/>
    </source>
</evidence>
<dbReference type="GO" id="GO:0008270">
    <property type="term" value="F:zinc ion binding"/>
    <property type="evidence" value="ECO:0007669"/>
    <property type="project" value="UniProtKB-KW"/>
</dbReference>
<gene>
    <name evidence="4" type="ORF">MEDL_22252</name>
</gene>
<dbReference type="InterPro" id="IPR011042">
    <property type="entry name" value="6-blade_b-propeller_TolB-like"/>
</dbReference>
<evidence type="ECO:0000256" key="1">
    <source>
        <dbReference type="PROSITE-ProRule" id="PRU00024"/>
    </source>
</evidence>
<organism evidence="4 5">
    <name type="scientific">Mytilus edulis</name>
    <name type="common">Blue mussel</name>
    <dbReference type="NCBI Taxonomy" id="6550"/>
    <lineage>
        <taxon>Eukaryota</taxon>
        <taxon>Metazoa</taxon>
        <taxon>Spiralia</taxon>
        <taxon>Lophotrochozoa</taxon>
        <taxon>Mollusca</taxon>
        <taxon>Bivalvia</taxon>
        <taxon>Autobranchia</taxon>
        <taxon>Pteriomorphia</taxon>
        <taxon>Mytilida</taxon>
        <taxon>Mytiloidea</taxon>
        <taxon>Mytilidae</taxon>
        <taxon>Mytilinae</taxon>
        <taxon>Mytilus</taxon>
    </lineage>
</organism>
<dbReference type="EMBL" id="CAJPWZ010001099">
    <property type="protein sequence ID" value="CAG2208026.1"/>
    <property type="molecule type" value="Genomic_DNA"/>
</dbReference>
<dbReference type="AlphaFoldDB" id="A0A8S3RMC7"/>
<dbReference type="InterPro" id="IPR047153">
    <property type="entry name" value="TRIM45/56/19-like"/>
</dbReference>
<keyword evidence="2" id="KW-0175">Coiled coil</keyword>
<dbReference type="InterPro" id="IPR000315">
    <property type="entry name" value="Znf_B-box"/>
</dbReference>
<evidence type="ECO:0000313" key="5">
    <source>
        <dbReference type="Proteomes" id="UP000683360"/>
    </source>
</evidence>
<dbReference type="SUPFAM" id="SSF101898">
    <property type="entry name" value="NHL repeat"/>
    <property type="match status" value="1"/>
</dbReference>
<dbReference type="PROSITE" id="PS50119">
    <property type="entry name" value="ZF_BBOX"/>
    <property type="match status" value="1"/>
</dbReference>
<reference evidence="4" key="1">
    <citation type="submission" date="2021-03" db="EMBL/GenBank/DDBJ databases">
        <authorList>
            <person name="Bekaert M."/>
        </authorList>
    </citation>
    <scope>NUCLEOTIDE SEQUENCE</scope>
</reference>
<dbReference type="Proteomes" id="UP000683360">
    <property type="component" value="Unassembled WGS sequence"/>
</dbReference>
<keyword evidence="1" id="KW-0479">Metal-binding</keyword>
<dbReference type="SUPFAM" id="SSF57845">
    <property type="entry name" value="B-box zinc-binding domain"/>
    <property type="match status" value="1"/>
</dbReference>
<feature type="domain" description="B box-type" evidence="3">
    <location>
        <begin position="10"/>
        <end position="53"/>
    </location>
</feature>
<evidence type="ECO:0000313" key="4">
    <source>
        <dbReference type="EMBL" id="CAG2208026.1"/>
    </source>
</evidence>
<keyword evidence="1" id="KW-0863">Zinc-finger</keyword>
<name>A0A8S3RMC7_MYTED</name>
<keyword evidence="5" id="KW-1185">Reference proteome</keyword>
<protein>
    <recommendedName>
        <fullName evidence="3">B box-type domain-containing protein</fullName>
    </recommendedName>
</protein>
<keyword evidence="1" id="KW-0862">Zinc</keyword>
<dbReference type="PANTHER" id="PTHR25462:SF296">
    <property type="entry name" value="MEIOTIC P26, ISOFORM F"/>
    <property type="match status" value="1"/>
</dbReference>
<dbReference type="PANTHER" id="PTHR25462">
    <property type="entry name" value="BONUS, ISOFORM C-RELATED"/>
    <property type="match status" value="1"/>
</dbReference>
<dbReference type="Gene3D" id="2.120.10.30">
    <property type="entry name" value="TolB, C-terminal domain"/>
    <property type="match status" value="1"/>
</dbReference>
<sequence>MLDKILKVKIKEINCDGSKHCDQKCSFFCLDCNKPICSSCVVTCHKDHDFYKISEIFDKKMTKLKDMRVKSEEHISVCKHEEQELIVMISKGSKKFDDTKTEILHNQKIYMDLIQKHFDNLLKDAENQWILLRETINRELELIQRNIQQMEAQKKKIDQIFNPHKISEILTSNHSHISQILPSKSVYQMSLQQATFICGSLSKDSDRLYFFGRLYKGPHYKMIGSYSTKMRNLSKIIHLQNSSCIIANYNEELIQKVKFESDEIKVENEIKIKVFDLAMIPDGRLLLSKETSDLELINIDGGKELFHSFFPFLTFGVYVHKEDIFVGIAKSIEKSQNYEDGRIVVLDMKGQVKCSFGKEHKSGKPLFICPTRIVANSEIICVIDTLKRDKDNNMLENGRIVGLNHKGEEKWSYCDKSGSPFGLFYPQDITFTSAGLILASEYWDNELHAINKYGDVTGLIKVKDIGNIMYPMSMAVADQGILCVGCGIRGSNEEVKNNKIYLFKLS</sequence>
<comment type="caution">
    <text evidence="4">The sequence shown here is derived from an EMBL/GenBank/DDBJ whole genome shotgun (WGS) entry which is preliminary data.</text>
</comment>
<dbReference type="Gene3D" id="3.30.160.60">
    <property type="entry name" value="Classic Zinc Finger"/>
    <property type="match status" value="1"/>
</dbReference>